<name>A0ABP8U816_9ACTN</name>
<evidence type="ECO:0000256" key="1">
    <source>
        <dbReference type="SAM" id="MobiDB-lite"/>
    </source>
</evidence>
<dbReference type="SMART" id="SM00834">
    <property type="entry name" value="CxxC_CXXC_SSSS"/>
    <property type="match status" value="1"/>
</dbReference>
<dbReference type="RefSeq" id="WP_345430346.1">
    <property type="nucleotide sequence ID" value="NZ_BAABHK010000002.1"/>
</dbReference>
<dbReference type="NCBIfam" id="TIGR02605">
    <property type="entry name" value="CxxC_CxxC_SSSS"/>
    <property type="match status" value="1"/>
</dbReference>
<accession>A0ABP8U816</accession>
<protein>
    <recommendedName>
        <fullName evidence="2">Putative regulatory protein FmdB zinc ribbon domain-containing protein</fullName>
    </recommendedName>
</protein>
<dbReference type="EMBL" id="BAABHK010000002">
    <property type="protein sequence ID" value="GAA4623450.1"/>
    <property type="molecule type" value="Genomic_DNA"/>
</dbReference>
<comment type="caution">
    <text evidence="3">The sequence shown here is derived from an EMBL/GenBank/DDBJ whole genome shotgun (WGS) entry which is preliminary data.</text>
</comment>
<proteinExistence type="predicted"/>
<dbReference type="InterPro" id="IPR013429">
    <property type="entry name" value="Regulatory_FmdB_Zinc_ribbon"/>
</dbReference>
<dbReference type="Pfam" id="PF09723">
    <property type="entry name" value="Zn_ribbon_8"/>
    <property type="match status" value="1"/>
</dbReference>
<sequence>MATYEYACPGCGSFDVRLALGTAPATRECPVCGRECRRVYSAPALTRTSPTVRASREREEQSRETPEVVSEVPPSRRAARRPHPALARLPRP</sequence>
<feature type="compositionally biased region" description="Basic and acidic residues" evidence="1">
    <location>
        <begin position="54"/>
        <end position="66"/>
    </location>
</feature>
<gene>
    <name evidence="3" type="ORF">GCM10023196_019670</name>
</gene>
<evidence type="ECO:0000259" key="2">
    <source>
        <dbReference type="SMART" id="SM00834"/>
    </source>
</evidence>
<organism evidence="3 4">
    <name type="scientific">Actinoallomurus vinaceus</name>
    <dbReference type="NCBI Taxonomy" id="1080074"/>
    <lineage>
        <taxon>Bacteria</taxon>
        <taxon>Bacillati</taxon>
        <taxon>Actinomycetota</taxon>
        <taxon>Actinomycetes</taxon>
        <taxon>Streptosporangiales</taxon>
        <taxon>Thermomonosporaceae</taxon>
        <taxon>Actinoallomurus</taxon>
    </lineage>
</organism>
<feature type="domain" description="Putative regulatory protein FmdB zinc ribbon" evidence="2">
    <location>
        <begin position="1"/>
        <end position="41"/>
    </location>
</feature>
<evidence type="ECO:0000313" key="3">
    <source>
        <dbReference type="EMBL" id="GAA4623450.1"/>
    </source>
</evidence>
<feature type="region of interest" description="Disordered" evidence="1">
    <location>
        <begin position="44"/>
        <end position="92"/>
    </location>
</feature>
<keyword evidence="4" id="KW-1185">Reference proteome</keyword>
<dbReference type="Proteomes" id="UP001501442">
    <property type="component" value="Unassembled WGS sequence"/>
</dbReference>
<reference evidence="4" key="1">
    <citation type="journal article" date="2019" name="Int. J. Syst. Evol. Microbiol.">
        <title>The Global Catalogue of Microorganisms (GCM) 10K type strain sequencing project: providing services to taxonomists for standard genome sequencing and annotation.</title>
        <authorList>
            <consortium name="The Broad Institute Genomics Platform"/>
            <consortium name="The Broad Institute Genome Sequencing Center for Infectious Disease"/>
            <person name="Wu L."/>
            <person name="Ma J."/>
        </authorList>
    </citation>
    <scope>NUCLEOTIDE SEQUENCE [LARGE SCALE GENOMIC DNA]</scope>
    <source>
        <strain evidence="4">JCM 17939</strain>
    </source>
</reference>
<evidence type="ECO:0000313" key="4">
    <source>
        <dbReference type="Proteomes" id="UP001501442"/>
    </source>
</evidence>